<keyword evidence="2" id="KW-1003">Cell membrane</keyword>
<keyword evidence="4 6" id="KW-1133">Transmembrane helix</keyword>
<gene>
    <name evidence="7" type="ORF">HMPREF0621_1000</name>
</gene>
<evidence type="ECO:0000256" key="2">
    <source>
        <dbReference type="ARBA" id="ARBA00022475"/>
    </source>
</evidence>
<dbReference type="Proteomes" id="UP000005519">
    <property type="component" value="Unassembled WGS sequence"/>
</dbReference>
<feature type="transmembrane region" description="Helical" evidence="6">
    <location>
        <begin position="119"/>
        <end position="137"/>
    </location>
</feature>
<dbReference type="RefSeq" id="WP_005764498.1">
    <property type="nucleotide sequence ID" value="NZ_GG704813.1"/>
</dbReference>
<sequence length="508" mass="55323">MGNSKKKTFNFPSAFSILFIILIIAVGLTWLVPAGSYSKLTYNSADNVFVVKTYQQPDKILPATKASLDNLNVKIELNNFLEGTIKKPIAIPGTYQRVEQNPKSLQDITKSMVHGTIEAADVMVFIFVLGGMIGVINKTGSFNAGLGALANRTKGNEFFIVFAVSFLMMVGGTTCGIEEEAVAFYPILVPVFVALGYDAIVCVGAIFLAASMGTAFSTINPFSVVIASNAAGIPFTEGIAWRFGGLIAGFICVVVYLYWYCKKIKADPKASYVYDDREEFLNKYMKNIDTNAIQEFTTRRKIILVLFCISFFLMVWGVMFGGWWFPEMAASFLAITIFIMFISKLSEKDIVNSFTEGASELVGVSLIIGLARGVNLVLEQGMISDTILAYASDLASGVPGSVFILAQLVIFIFLGLIVPSSSGLAVLAMPIMAPLADTVGIPRHIVVSAYNWGQYAMLFLAPTGLVLVTLQMLNIPFNKWVRFVMPMIGCLLVIASILLVIQVSLYSV</sequence>
<comment type="caution">
    <text evidence="7">The sequence shown here is derived from an EMBL/GenBank/DDBJ whole genome shotgun (WGS) entry which is preliminary data.</text>
</comment>
<feature type="transmembrane region" description="Helical" evidence="6">
    <location>
        <begin position="480"/>
        <end position="505"/>
    </location>
</feature>
<feature type="transmembrane region" description="Helical" evidence="6">
    <location>
        <begin position="329"/>
        <end position="346"/>
    </location>
</feature>
<keyword evidence="8" id="KW-1185">Reference proteome</keyword>
<dbReference type="AlphaFoldDB" id="C9PPS6"/>
<dbReference type="EMBL" id="ACZR01000011">
    <property type="protein sequence ID" value="EEX50377.1"/>
    <property type="molecule type" value="Genomic_DNA"/>
</dbReference>
<dbReference type="Pfam" id="PF03606">
    <property type="entry name" value="DcuC"/>
    <property type="match status" value="1"/>
</dbReference>
<evidence type="ECO:0000256" key="1">
    <source>
        <dbReference type="ARBA" id="ARBA00004651"/>
    </source>
</evidence>
<reference evidence="7 8" key="1">
    <citation type="submission" date="2009-10" db="EMBL/GenBank/DDBJ databases">
        <authorList>
            <person name="Muzny D."/>
            <person name="Qin X."/>
            <person name="Deng J."/>
            <person name="Jiang H."/>
            <person name="Liu Y."/>
            <person name="Qu J."/>
            <person name="Song X.-Z."/>
            <person name="Zhang L."/>
            <person name="Thornton R."/>
            <person name="Coyle M."/>
            <person name="Francisco L."/>
            <person name="Jackson L."/>
            <person name="Javaid M."/>
            <person name="Korchina V."/>
            <person name="Kovar C."/>
            <person name="Mata R."/>
            <person name="Mathew T."/>
            <person name="Ngo R."/>
            <person name="Nguyen L."/>
            <person name="Nguyen N."/>
            <person name="Okwuonu G."/>
            <person name="Ongeri F."/>
            <person name="Pham C."/>
            <person name="Simmons D."/>
            <person name="Wilczek-Boney K."/>
            <person name="Hale W."/>
            <person name="Jakkamsetti A."/>
            <person name="Pham P."/>
            <person name="Ruth R."/>
            <person name="San Lucas F."/>
            <person name="Warren J."/>
            <person name="Zhang J."/>
            <person name="Zhao Z."/>
            <person name="Zhou C."/>
            <person name="Zhu D."/>
            <person name="Lee S."/>
            <person name="Bess C."/>
            <person name="Blankenburg K."/>
            <person name="Forbes L."/>
            <person name="Fu Q."/>
            <person name="Gubbala S."/>
            <person name="Hirani K."/>
            <person name="Jayaseelan J.C."/>
            <person name="Lara F."/>
            <person name="Munidasa M."/>
            <person name="Palculict T."/>
            <person name="Patil S."/>
            <person name="Pu L.-L."/>
            <person name="Saada N."/>
            <person name="Tang L."/>
            <person name="Weissenberger G."/>
            <person name="Zhu Y."/>
            <person name="Hemphill L."/>
            <person name="Shang Y."/>
            <person name="Youmans B."/>
            <person name="Ayvaz T."/>
            <person name="Ross M."/>
            <person name="Santibanez J."/>
            <person name="Aqrawi P."/>
            <person name="Gross S."/>
            <person name="Joshi V."/>
            <person name="Fowler G."/>
            <person name="Nazareth L."/>
            <person name="Reid J."/>
            <person name="Worley K."/>
            <person name="Petrosino J."/>
            <person name="Highlander S."/>
            <person name="Gibbs R."/>
        </authorList>
    </citation>
    <scope>NUCLEOTIDE SEQUENCE [LARGE SCALE GENOMIC DNA]</scope>
    <source>
        <strain evidence="7 8">ATCC 43325</strain>
    </source>
</reference>
<comment type="subcellular location">
    <subcellularLocation>
        <location evidence="1">Cell membrane</location>
        <topology evidence="1">Multi-pass membrane protein</topology>
    </subcellularLocation>
</comment>
<dbReference type="InterPro" id="IPR051679">
    <property type="entry name" value="DASS-Related_Transporters"/>
</dbReference>
<protein>
    <submittedName>
        <fullName evidence="7">C4-dicarboxylate anaerobic carrier</fullName>
    </submittedName>
</protein>
<accession>C9PPS6</accession>
<name>C9PPS6_9PAST</name>
<feature type="transmembrane region" description="Helical" evidence="6">
    <location>
        <begin position="215"/>
        <end position="233"/>
    </location>
</feature>
<evidence type="ECO:0000313" key="8">
    <source>
        <dbReference type="Proteomes" id="UP000005519"/>
    </source>
</evidence>
<dbReference type="GO" id="GO:0005886">
    <property type="term" value="C:plasma membrane"/>
    <property type="evidence" value="ECO:0007669"/>
    <property type="project" value="UniProtKB-SubCell"/>
</dbReference>
<proteinExistence type="predicted"/>
<dbReference type="PANTHER" id="PTHR43652">
    <property type="entry name" value="BASIC AMINO ACID ANTIPORTER YFCC-RELATED"/>
    <property type="match status" value="1"/>
</dbReference>
<evidence type="ECO:0000256" key="3">
    <source>
        <dbReference type="ARBA" id="ARBA00022692"/>
    </source>
</evidence>
<feature type="transmembrane region" description="Helical" evidence="6">
    <location>
        <begin position="358"/>
        <end position="378"/>
    </location>
</feature>
<evidence type="ECO:0000313" key="7">
    <source>
        <dbReference type="EMBL" id="EEX50377.1"/>
    </source>
</evidence>
<dbReference type="PANTHER" id="PTHR43652:SF6">
    <property type="entry name" value="ARGININE REPRESSOR"/>
    <property type="match status" value="1"/>
</dbReference>
<evidence type="ECO:0000256" key="4">
    <source>
        <dbReference type="ARBA" id="ARBA00022989"/>
    </source>
</evidence>
<feature type="transmembrane region" description="Helical" evidence="6">
    <location>
        <begin position="12"/>
        <end position="32"/>
    </location>
</feature>
<feature type="transmembrane region" description="Helical" evidence="6">
    <location>
        <begin position="239"/>
        <end position="259"/>
    </location>
</feature>
<feature type="transmembrane region" description="Helical" evidence="6">
    <location>
        <begin position="183"/>
        <end position="208"/>
    </location>
</feature>
<feature type="transmembrane region" description="Helical" evidence="6">
    <location>
        <begin position="452"/>
        <end position="473"/>
    </location>
</feature>
<evidence type="ECO:0000256" key="6">
    <source>
        <dbReference type="SAM" id="Phobius"/>
    </source>
</evidence>
<feature type="transmembrane region" description="Helical" evidence="6">
    <location>
        <begin position="158"/>
        <end position="177"/>
    </location>
</feature>
<organism evidence="7 8">
    <name type="scientific">Pasteurella dagmatis ATCC 43325</name>
    <dbReference type="NCBI Taxonomy" id="667128"/>
    <lineage>
        <taxon>Bacteria</taxon>
        <taxon>Pseudomonadati</taxon>
        <taxon>Pseudomonadota</taxon>
        <taxon>Gammaproteobacteria</taxon>
        <taxon>Pasteurellales</taxon>
        <taxon>Pasteurellaceae</taxon>
        <taxon>Pasteurella</taxon>
    </lineage>
</organism>
<dbReference type="STRING" id="667128.HMPREF0621_1000"/>
<feature type="transmembrane region" description="Helical" evidence="6">
    <location>
        <begin position="398"/>
        <end position="417"/>
    </location>
</feature>
<keyword evidence="5 6" id="KW-0472">Membrane</keyword>
<feature type="transmembrane region" description="Helical" evidence="6">
    <location>
        <begin position="302"/>
        <end position="323"/>
    </location>
</feature>
<dbReference type="HOGENOM" id="CLU_035307_0_1_6"/>
<dbReference type="InterPro" id="IPR018385">
    <property type="entry name" value="C4_dicarb_anaerob_car-like"/>
</dbReference>
<keyword evidence="3 6" id="KW-0812">Transmembrane</keyword>
<evidence type="ECO:0000256" key="5">
    <source>
        <dbReference type="ARBA" id="ARBA00023136"/>
    </source>
</evidence>